<sequence>MNESVIACMFTSNESLHEADGTFSRANDFDGCPQRRAQSVRFLLNEYIIATYDDDNDKFSKGNDNSGNKDKVMKKL</sequence>
<evidence type="ECO:0000256" key="1">
    <source>
        <dbReference type="SAM" id="MobiDB-lite"/>
    </source>
</evidence>
<dbReference type="EMBL" id="UYRT01024841">
    <property type="protein sequence ID" value="VDK62891.1"/>
    <property type="molecule type" value="Genomic_DNA"/>
</dbReference>
<reference evidence="4" key="1">
    <citation type="submission" date="2016-06" db="UniProtKB">
        <authorList>
            <consortium name="WormBaseParasite"/>
        </authorList>
    </citation>
    <scope>IDENTIFICATION</scope>
</reference>
<organism evidence="4">
    <name type="scientific">Gongylonema pulchrum</name>
    <dbReference type="NCBI Taxonomy" id="637853"/>
    <lineage>
        <taxon>Eukaryota</taxon>
        <taxon>Metazoa</taxon>
        <taxon>Ecdysozoa</taxon>
        <taxon>Nematoda</taxon>
        <taxon>Chromadorea</taxon>
        <taxon>Rhabditida</taxon>
        <taxon>Spirurina</taxon>
        <taxon>Spiruromorpha</taxon>
        <taxon>Spiruroidea</taxon>
        <taxon>Gongylonematidae</taxon>
        <taxon>Gongylonema</taxon>
    </lineage>
</organism>
<evidence type="ECO:0000313" key="4">
    <source>
        <dbReference type="WBParaSite" id="GPUH_0000847601-mRNA-1"/>
    </source>
</evidence>
<feature type="compositionally biased region" description="Basic and acidic residues" evidence="1">
    <location>
        <begin position="57"/>
        <end position="76"/>
    </location>
</feature>
<dbReference type="WBParaSite" id="GPUH_0000847601-mRNA-1">
    <property type="protein sequence ID" value="GPUH_0000847601-mRNA-1"/>
    <property type="gene ID" value="GPUH_0000847601"/>
</dbReference>
<keyword evidence="3" id="KW-1185">Reference proteome</keyword>
<reference evidence="2 3" key="2">
    <citation type="submission" date="2018-11" db="EMBL/GenBank/DDBJ databases">
        <authorList>
            <consortium name="Pathogen Informatics"/>
        </authorList>
    </citation>
    <scope>NUCLEOTIDE SEQUENCE [LARGE SCALE GENOMIC DNA]</scope>
</reference>
<name>A0A183DIC6_9BILA</name>
<dbReference type="AlphaFoldDB" id="A0A183DIC6"/>
<evidence type="ECO:0000313" key="3">
    <source>
        <dbReference type="Proteomes" id="UP000271098"/>
    </source>
</evidence>
<feature type="region of interest" description="Disordered" evidence="1">
    <location>
        <begin position="54"/>
        <end position="76"/>
    </location>
</feature>
<gene>
    <name evidence="2" type="ORF">GPUH_LOCUS8470</name>
</gene>
<evidence type="ECO:0000313" key="2">
    <source>
        <dbReference type="EMBL" id="VDK62891.1"/>
    </source>
</evidence>
<accession>A0A183DIC6</accession>
<proteinExistence type="predicted"/>
<protein>
    <submittedName>
        <fullName evidence="2 4">Uncharacterized protein</fullName>
    </submittedName>
</protein>
<dbReference type="Proteomes" id="UP000271098">
    <property type="component" value="Unassembled WGS sequence"/>
</dbReference>